<feature type="transmembrane region" description="Helical" evidence="5">
    <location>
        <begin position="143"/>
        <end position="163"/>
    </location>
</feature>
<feature type="transmembrane region" description="Helical" evidence="5">
    <location>
        <begin position="106"/>
        <end position="131"/>
    </location>
</feature>
<keyword evidence="3 5" id="KW-1133">Transmembrane helix</keyword>
<keyword evidence="4 5" id="KW-0472">Membrane</keyword>
<dbReference type="SUPFAM" id="SSF50182">
    <property type="entry name" value="Sm-like ribonucleoproteins"/>
    <property type="match status" value="1"/>
</dbReference>
<evidence type="ECO:0000256" key="4">
    <source>
        <dbReference type="ARBA" id="ARBA00023136"/>
    </source>
</evidence>
<evidence type="ECO:0000259" key="6">
    <source>
        <dbReference type="Pfam" id="PF00924"/>
    </source>
</evidence>
<evidence type="ECO:0000256" key="3">
    <source>
        <dbReference type="ARBA" id="ARBA00022989"/>
    </source>
</evidence>
<keyword evidence="2 5" id="KW-0812">Transmembrane</keyword>
<evidence type="ECO:0000313" key="7">
    <source>
        <dbReference type="EMBL" id="ASG64682.1"/>
    </source>
</evidence>
<comment type="subcellular location">
    <subcellularLocation>
        <location evidence="1">Membrane</location>
    </subcellularLocation>
</comment>
<dbReference type="PANTHER" id="PTHR30414:SF0">
    <property type="entry name" value="MINICONDUCTANCE MECHANOSENSITIVE CHANNEL YBDG"/>
    <property type="match status" value="1"/>
</dbReference>
<evidence type="ECO:0000256" key="1">
    <source>
        <dbReference type="ARBA" id="ARBA00004370"/>
    </source>
</evidence>
<keyword evidence="8" id="KW-1185">Reference proteome</keyword>
<reference evidence="7 8" key="1">
    <citation type="submission" date="2017-06" db="EMBL/GenBank/DDBJ databases">
        <title>Complete genome sequence of Idiomarina piscisalsi strain 10PY1A isolated from soil of Soudi Arabia.</title>
        <authorList>
            <person name="Kim M.-C."/>
            <person name="Jung B.K."/>
            <person name="Budiyanto F."/>
            <person name="Nzila A."/>
            <person name="Shin J.-H."/>
        </authorList>
    </citation>
    <scope>NUCLEOTIDE SEQUENCE [LARGE SCALE GENOMIC DNA]</scope>
    <source>
        <strain evidence="7 8">10PY1A</strain>
    </source>
</reference>
<accession>A0ABM6LQ60</accession>
<feature type="domain" description="Mechanosensitive ion channel MscS" evidence="6">
    <location>
        <begin position="188"/>
        <end position="256"/>
    </location>
</feature>
<dbReference type="Pfam" id="PF00924">
    <property type="entry name" value="MS_channel_2nd"/>
    <property type="match status" value="1"/>
</dbReference>
<evidence type="ECO:0000256" key="2">
    <source>
        <dbReference type="ARBA" id="ARBA00022692"/>
    </source>
</evidence>
<feature type="transmembrane region" description="Helical" evidence="5">
    <location>
        <begin position="70"/>
        <end position="91"/>
    </location>
</feature>
<sequence length="411" mass="46746">MDFKFIKQWLESMGIENNLQGLSLVIGVTIILVASYITYTIARWVFDHAIERALRKAPERWYRALVDSGFFKRCANLAPVVIINSFIPVLFTDDFESWQSPLQTAVGIYLTWVITSILTSIANFVSIAYDYTPKTRDVPITGVIQVVKLVLVLMAIIITVAIIMNKSPMYLLSGFGAMTAILMVVFRDTLMGFVAGVQLATNRMVAIGDWIELPDHNVDGTIQEVGLITLKVENWDKTIVYLPTYVLIHQSFKNWQGMIETGGRRMKRSLMIDLDSSKLLSDDELDNITDTYFGKSVDEWLKENDLEKPISNLTAFRIFADGYLKNHPKVREDLTCMARLMQPTAAGIPLEIYAFSKETAWTKYEAIQSSIIEHLYSVLPEFGLRNYQYLNNQNAFSKNEEGAYCNYKPKS</sequence>
<dbReference type="Gene3D" id="2.30.30.60">
    <property type="match status" value="1"/>
</dbReference>
<dbReference type="InterPro" id="IPR023408">
    <property type="entry name" value="MscS_beta-dom_sf"/>
</dbReference>
<dbReference type="EMBL" id="CP022133">
    <property type="protein sequence ID" value="ASG64682.1"/>
    <property type="molecule type" value="Genomic_DNA"/>
</dbReference>
<feature type="transmembrane region" description="Helical" evidence="5">
    <location>
        <begin position="169"/>
        <end position="186"/>
    </location>
</feature>
<name>A0ABM6LQ60_9GAMM</name>
<dbReference type="Proteomes" id="UP000197717">
    <property type="component" value="Chromosome"/>
</dbReference>
<gene>
    <name evidence="7" type="ORF">CEW91_00250</name>
</gene>
<proteinExistence type="predicted"/>
<dbReference type="PANTHER" id="PTHR30414">
    <property type="entry name" value="MINICONDUCTANCE MECHANOSENSITIVE CHANNEL YBDG"/>
    <property type="match status" value="1"/>
</dbReference>
<evidence type="ECO:0000313" key="8">
    <source>
        <dbReference type="Proteomes" id="UP000197717"/>
    </source>
</evidence>
<feature type="transmembrane region" description="Helical" evidence="5">
    <location>
        <begin position="20"/>
        <end position="46"/>
    </location>
</feature>
<evidence type="ECO:0000256" key="5">
    <source>
        <dbReference type="SAM" id="Phobius"/>
    </source>
</evidence>
<dbReference type="InterPro" id="IPR006685">
    <property type="entry name" value="MscS_channel_2nd"/>
</dbReference>
<dbReference type="InterPro" id="IPR010920">
    <property type="entry name" value="LSM_dom_sf"/>
</dbReference>
<dbReference type="RefSeq" id="WP_088767143.1">
    <property type="nucleotide sequence ID" value="NZ_CP022133.1"/>
</dbReference>
<protein>
    <submittedName>
        <fullName evidence="7">Mechanosensitive ion channel protein MscS</fullName>
    </submittedName>
</protein>
<organism evidence="7 8">
    <name type="scientific">Idiomarina piscisalsi</name>
    <dbReference type="NCBI Taxonomy" id="1096243"/>
    <lineage>
        <taxon>Bacteria</taxon>
        <taxon>Pseudomonadati</taxon>
        <taxon>Pseudomonadota</taxon>
        <taxon>Gammaproteobacteria</taxon>
        <taxon>Alteromonadales</taxon>
        <taxon>Idiomarinaceae</taxon>
        <taxon>Idiomarina</taxon>
    </lineage>
</organism>
<dbReference type="InterPro" id="IPR030192">
    <property type="entry name" value="YbdG"/>
</dbReference>